<name>A0ABR1JSD4_9AGAR</name>
<evidence type="ECO:0008006" key="3">
    <source>
        <dbReference type="Google" id="ProtNLM"/>
    </source>
</evidence>
<dbReference type="EMBL" id="JBANRG010000005">
    <property type="protein sequence ID" value="KAK7466115.1"/>
    <property type="molecule type" value="Genomic_DNA"/>
</dbReference>
<dbReference type="SUPFAM" id="SSF56399">
    <property type="entry name" value="ADP-ribosylation"/>
    <property type="match status" value="1"/>
</dbReference>
<comment type="caution">
    <text evidence="1">The sequence shown here is derived from an EMBL/GenBank/DDBJ whole genome shotgun (WGS) entry which is preliminary data.</text>
</comment>
<evidence type="ECO:0000313" key="2">
    <source>
        <dbReference type="Proteomes" id="UP001498398"/>
    </source>
</evidence>
<reference evidence="1 2" key="1">
    <citation type="submission" date="2024-01" db="EMBL/GenBank/DDBJ databases">
        <title>A draft genome for the cacao thread blight pathogen Marasmiellus scandens.</title>
        <authorList>
            <person name="Baruah I.K."/>
            <person name="Leung J."/>
            <person name="Bukari Y."/>
            <person name="Amoako-Attah I."/>
            <person name="Meinhardt L.W."/>
            <person name="Bailey B.A."/>
            <person name="Cohen S.P."/>
        </authorList>
    </citation>
    <scope>NUCLEOTIDE SEQUENCE [LARGE SCALE GENOMIC DNA]</scope>
    <source>
        <strain evidence="1 2">GH-19</strain>
    </source>
</reference>
<organism evidence="1 2">
    <name type="scientific">Marasmiellus scandens</name>
    <dbReference type="NCBI Taxonomy" id="2682957"/>
    <lineage>
        <taxon>Eukaryota</taxon>
        <taxon>Fungi</taxon>
        <taxon>Dikarya</taxon>
        <taxon>Basidiomycota</taxon>
        <taxon>Agaricomycotina</taxon>
        <taxon>Agaricomycetes</taxon>
        <taxon>Agaricomycetidae</taxon>
        <taxon>Agaricales</taxon>
        <taxon>Marasmiineae</taxon>
        <taxon>Omphalotaceae</taxon>
        <taxon>Marasmiellus</taxon>
    </lineage>
</organism>
<accession>A0ABR1JSD4</accession>
<sequence>MPSADLFKIHYYNYTEVDGSYLESDDEDELLFTPLPDHPLKALRLIRDHLSSDVLRWEGTISSGLTFHYRHLDLHIEGGGYSCRLSPRFTLYTRNLEDHPLQSLETELKRIDKEDDEAHRSNRRPRDSFHFAAMVLRMVETVSAHQASWEDDDFRGVAHEDGGADLDSIPNTAQDFLGLTPKQICDDILPDYRIVHVESIIRSNLARRFVQFQDMLRSKLMERPMGELSKFVPLEHRRARGNISDQKTELVDYLVRPKLTFHGTRPDLVPSIVQYGFLKPGSINPTTGAPLPVRCGSTYGRGIYSSPSPNFALAYSGSQCEETKPGGIPGLKLIVCATIMGRHARMFRDDNWREQGKPYSGVDSHVGNNELEYIVFDNAQILPCYVVHLDWGSKGEADSYVWNNLNNAYTGGGQRRTKSSRVDNKRLWSEARGQELSPGEKQRLKQERLAQAAKFFAYGFGPMSGKNIVIEDIADIDDDEEDYGEYQFDRLDDVQKVDIWGVNRLEGETAKDEYAAQRKAKYRWKRDEADIH</sequence>
<protein>
    <recommendedName>
        <fullName evidence="3">PARP catalytic domain-containing protein</fullName>
    </recommendedName>
</protein>
<gene>
    <name evidence="1" type="ORF">VKT23_004839</name>
</gene>
<dbReference type="Gene3D" id="3.90.228.10">
    <property type="match status" value="1"/>
</dbReference>
<evidence type="ECO:0000313" key="1">
    <source>
        <dbReference type="EMBL" id="KAK7466115.1"/>
    </source>
</evidence>
<proteinExistence type="predicted"/>
<dbReference type="Proteomes" id="UP001498398">
    <property type="component" value="Unassembled WGS sequence"/>
</dbReference>
<keyword evidence="2" id="KW-1185">Reference proteome</keyword>